<dbReference type="eggNOG" id="COG0591">
    <property type="taxonomic scope" value="Bacteria"/>
</dbReference>
<organism evidence="14 15">
    <name type="scientific">Asaia bogorensis</name>
    <dbReference type="NCBI Taxonomy" id="91915"/>
    <lineage>
        <taxon>Bacteria</taxon>
        <taxon>Pseudomonadati</taxon>
        <taxon>Pseudomonadota</taxon>
        <taxon>Alphaproteobacteria</taxon>
        <taxon>Acetobacterales</taxon>
        <taxon>Acetobacteraceae</taxon>
        <taxon>Asaia</taxon>
    </lineage>
</organism>
<dbReference type="GO" id="GO:0015293">
    <property type="term" value="F:symporter activity"/>
    <property type="evidence" value="ECO:0007669"/>
    <property type="project" value="UniProtKB-KW"/>
</dbReference>
<feature type="transmembrane region" description="Helical" evidence="13">
    <location>
        <begin position="407"/>
        <end position="429"/>
    </location>
</feature>
<evidence type="ECO:0000256" key="8">
    <source>
        <dbReference type="ARBA" id="ARBA00023053"/>
    </source>
</evidence>
<dbReference type="Proteomes" id="UP000027583">
    <property type="component" value="Unassembled WGS sequence"/>
</dbReference>
<feature type="transmembrane region" description="Helical" evidence="13">
    <location>
        <begin position="264"/>
        <end position="288"/>
    </location>
</feature>
<dbReference type="PANTHER" id="PTHR48086:SF3">
    <property type="entry name" value="SODIUM_PROLINE SYMPORTER"/>
    <property type="match status" value="1"/>
</dbReference>
<evidence type="ECO:0000256" key="6">
    <source>
        <dbReference type="ARBA" id="ARBA00022847"/>
    </source>
</evidence>
<dbReference type="RefSeq" id="WP_023979485.1">
    <property type="nucleotide sequence ID" value="NZ_CBLX010000027.1"/>
</dbReference>
<keyword evidence="4" id="KW-1003">Cell membrane</keyword>
<evidence type="ECO:0000256" key="5">
    <source>
        <dbReference type="ARBA" id="ARBA00022692"/>
    </source>
</evidence>
<feature type="transmembrane region" description="Helical" evidence="13">
    <location>
        <begin position="125"/>
        <end position="149"/>
    </location>
</feature>
<keyword evidence="10 13" id="KW-0472">Membrane</keyword>
<evidence type="ECO:0000256" key="2">
    <source>
        <dbReference type="ARBA" id="ARBA00006434"/>
    </source>
</evidence>
<comment type="caution">
    <text evidence="14">The sequence shown here is derived from an EMBL/GenBank/DDBJ whole genome shotgun (WGS) entry which is preliminary data.</text>
</comment>
<dbReference type="PANTHER" id="PTHR48086">
    <property type="entry name" value="SODIUM/PROLINE SYMPORTER-RELATED"/>
    <property type="match status" value="1"/>
</dbReference>
<comment type="catalytic activity">
    <reaction evidence="12">
        <text>L-proline(in) + Na(+)(in) = L-proline(out) + Na(+)(out)</text>
        <dbReference type="Rhea" id="RHEA:28967"/>
        <dbReference type="ChEBI" id="CHEBI:29101"/>
        <dbReference type="ChEBI" id="CHEBI:60039"/>
    </reaction>
</comment>
<dbReference type="GO" id="GO:0005886">
    <property type="term" value="C:plasma membrane"/>
    <property type="evidence" value="ECO:0007669"/>
    <property type="project" value="UniProtKB-SubCell"/>
</dbReference>
<keyword evidence="7 13" id="KW-1133">Transmembrane helix</keyword>
<reference evidence="14 15" key="2">
    <citation type="journal article" date="2014" name="PLoS ONE">
        <title>Evolution of mitochondria reconstructed from the energy metabolism of living bacteria.</title>
        <authorList>
            <person name="Degli Esposti M."/>
            <person name="Chouaia B."/>
            <person name="Comandatore F."/>
            <person name="Crotti E."/>
            <person name="Sassera D."/>
            <person name="Lievens P.M."/>
            <person name="Daffonchio D."/>
            <person name="Bandi C."/>
        </authorList>
    </citation>
    <scope>NUCLEOTIDE SEQUENCE [LARGE SCALE GENOMIC DNA]</scope>
    <source>
        <strain evidence="14 15">SF2.1</strain>
    </source>
</reference>
<dbReference type="InterPro" id="IPR038377">
    <property type="entry name" value="Na/Glc_symporter_sf"/>
</dbReference>
<dbReference type="Gene3D" id="1.20.1730.10">
    <property type="entry name" value="Sodium/glucose cotransporter"/>
    <property type="match status" value="1"/>
</dbReference>
<protein>
    <recommendedName>
        <fullName evidence="16">Na+/solute symporter</fullName>
    </recommendedName>
</protein>
<keyword evidence="5 13" id="KW-0812">Transmembrane</keyword>
<evidence type="ECO:0000313" key="15">
    <source>
        <dbReference type="Proteomes" id="UP000027583"/>
    </source>
</evidence>
<dbReference type="InterPro" id="IPR050277">
    <property type="entry name" value="Sodium:Solute_Symporter"/>
</dbReference>
<dbReference type="GO" id="GO:0006814">
    <property type="term" value="P:sodium ion transport"/>
    <property type="evidence" value="ECO:0007669"/>
    <property type="project" value="UniProtKB-KW"/>
</dbReference>
<feature type="transmembrane region" description="Helical" evidence="13">
    <location>
        <begin position="37"/>
        <end position="59"/>
    </location>
</feature>
<dbReference type="AlphaFoldDB" id="A0A060QJP7"/>
<feature type="transmembrane region" description="Helical" evidence="13">
    <location>
        <begin position="155"/>
        <end position="174"/>
    </location>
</feature>
<feature type="transmembrane region" description="Helical" evidence="13">
    <location>
        <begin position="71"/>
        <end position="90"/>
    </location>
</feature>
<comment type="similarity">
    <text evidence="2">Belongs to the sodium:solute symporter (SSF) (TC 2.A.21) family.</text>
</comment>
<dbReference type="PROSITE" id="PS50283">
    <property type="entry name" value="NA_SOLUT_SYMP_3"/>
    <property type="match status" value="1"/>
</dbReference>
<evidence type="ECO:0000256" key="13">
    <source>
        <dbReference type="SAM" id="Phobius"/>
    </source>
</evidence>
<gene>
    <name evidence="14" type="ORF">ASAP_3120</name>
</gene>
<feature type="transmembrane region" description="Helical" evidence="13">
    <location>
        <begin position="381"/>
        <end position="400"/>
    </location>
</feature>
<evidence type="ECO:0000256" key="12">
    <source>
        <dbReference type="ARBA" id="ARBA00033708"/>
    </source>
</evidence>
<feature type="transmembrane region" description="Helical" evidence="13">
    <location>
        <begin position="223"/>
        <end position="243"/>
    </location>
</feature>
<dbReference type="InterPro" id="IPR001734">
    <property type="entry name" value="Na/solute_symporter"/>
</dbReference>
<evidence type="ECO:0000256" key="4">
    <source>
        <dbReference type="ARBA" id="ARBA00022475"/>
    </source>
</evidence>
<evidence type="ECO:0000256" key="10">
    <source>
        <dbReference type="ARBA" id="ARBA00023136"/>
    </source>
</evidence>
<evidence type="ECO:0000256" key="7">
    <source>
        <dbReference type="ARBA" id="ARBA00022989"/>
    </source>
</evidence>
<evidence type="ECO:0000256" key="9">
    <source>
        <dbReference type="ARBA" id="ARBA00023065"/>
    </source>
</evidence>
<feature type="transmembrane region" description="Helical" evidence="13">
    <location>
        <begin position="353"/>
        <end position="375"/>
    </location>
</feature>
<accession>A0A060QJP7</accession>
<keyword evidence="8" id="KW-0915">Sodium</keyword>
<keyword evidence="6" id="KW-0769">Symport</keyword>
<sequence length="468" mass="48615">MAGFVLVLLLALGLACAPLKSGVSRDPRAFFAARGQFGVALFFLLSVGETYSIGSVLGFPGGIAASGSIDVALWFVGYILLAFPVGMVLYPRLWRVGNRLGAITLPDLLGGYFQSTLVGRVTGLVLVILMLPLGTMQFIGLNTVFSTLALPVSPVMLSAFAALLAFLFVAGAGLRGAALSAALKDGLILLSIICVAFAALLAWPHQATRPLAAALRGASPHPFSTCVMIMSTIVTQAFGFCIAPQTAAAVFSARDPQTIRRAQIWMPLYMVLFPLLVVIACFGLTHPVIMGRPDSVFLSVASHLLPGWGVGIVAGAVALTALVWLGAVCLSLAAIVTGSFTPHLSAPAQKRTGLAIIALYLGLSVLTAALHTALIVTLNRLFYVGLVQLLPAVLLCVTGYRVSPARLLAALFLGLVSGGVVFALGWGPFGLSSALPGLLVNGAILFQAGLPRRDTVCHGEMGRKAKGA</sequence>
<dbReference type="EMBL" id="CBLX010000027">
    <property type="protein sequence ID" value="CDG41165.1"/>
    <property type="molecule type" value="Genomic_DNA"/>
</dbReference>
<keyword evidence="11" id="KW-0739">Sodium transport</keyword>
<name>A0A060QJP7_9PROT</name>
<evidence type="ECO:0000256" key="11">
    <source>
        <dbReference type="ARBA" id="ARBA00023201"/>
    </source>
</evidence>
<reference evidence="14 15" key="1">
    <citation type="journal article" date="2014" name="Genome Biol. Evol.">
        <title>Acetic acid bacteria genomes reveal functional traits for adaptation to life in insect guts.</title>
        <authorList>
            <person name="Chouaia B."/>
            <person name="Gaiarsa S."/>
            <person name="Crotti E."/>
            <person name="Comandatore F."/>
            <person name="Degli Esposti M."/>
            <person name="Ricci I."/>
            <person name="Alma A."/>
            <person name="Favia G."/>
            <person name="Bandi C."/>
            <person name="Daffonchio D."/>
        </authorList>
    </citation>
    <scope>NUCLEOTIDE SEQUENCE [LARGE SCALE GENOMIC DNA]</scope>
    <source>
        <strain evidence="14 15">SF2.1</strain>
    </source>
</reference>
<evidence type="ECO:0000313" key="14">
    <source>
        <dbReference type="EMBL" id="CDG41165.1"/>
    </source>
</evidence>
<proteinExistence type="inferred from homology"/>
<evidence type="ECO:0008006" key="16">
    <source>
        <dbReference type="Google" id="ProtNLM"/>
    </source>
</evidence>
<feature type="transmembrane region" description="Helical" evidence="13">
    <location>
        <begin position="308"/>
        <end position="341"/>
    </location>
</feature>
<keyword evidence="9" id="KW-0406">Ion transport</keyword>
<evidence type="ECO:0000256" key="3">
    <source>
        <dbReference type="ARBA" id="ARBA00022448"/>
    </source>
</evidence>
<keyword evidence="3" id="KW-0813">Transport</keyword>
<feature type="transmembrane region" description="Helical" evidence="13">
    <location>
        <begin position="186"/>
        <end position="203"/>
    </location>
</feature>
<comment type="subcellular location">
    <subcellularLocation>
        <location evidence="1">Cell membrane</location>
        <topology evidence="1">Multi-pass membrane protein</topology>
    </subcellularLocation>
</comment>
<evidence type="ECO:0000256" key="1">
    <source>
        <dbReference type="ARBA" id="ARBA00004651"/>
    </source>
</evidence>